<dbReference type="AlphaFoldDB" id="A0A158K5C1"/>
<evidence type="ECO:0000259" key="1">
    <source>
        <dbReference type="PROSITE" id="PS50043"/>
    </source>
</evidence>
<dbReference type="PROSITE" id="PS50043">
    <property type="entry name" value="HTH_LUXR_2"/>
    <property type="match status" value="1"/>
</dbReference>
<dbReference type="Proteomes" id="UP000054770">
    <property type="component" value="Unassembled WGS sequence"/>
</dbReference>
<protein>
    <recommendedName>
        <fullName evidence="1">HTH luxR-type domain-containing protein</fullName>
    </recommendedName>
</protein>
<comment type="caution">
    <text evidence="2">The sequence shown here is derived from an EMBL/GenBank/DDBJ whole genome shotgun (WGS) entry which is preliminary data.</text>
</comment>
<dbReference type="EMBL" id="FCON02000065">
    <property type="protein sequence ID" value="SAL76316.1"/>
    <property type="molecule type" value="Genomic_DNA"/>
</dbReference>
<proteinExistence type="predicted"/>
<reference evidence="2" key="1">
    <citation type="submission" date="2016-01" db="EMBL/GenBank/DDBJ databases">
        <authorList>
            <person name="Peeters C."/>
        </authorList>
    </citation>
    <scope>NUCLEOTIDE SEQUENCE [LARGE SCALE GENOMIC DNA]</scope>
    <source>
        <strain evidence="2">LMG 22940</strain>
    </source>
</reference>
<accession>A0A158K5C1</accession>
<dbReference type="InterPro" id="IPR000792">
    <property type="entry name" value="Tscrpt_reg_LuxR_C"/>
</dbReference>
<organism evidence="2 3">
    <name type="scientific">Caballeronia choica</name>
    <dbReference type="NCBI Taxonomy" id="326476"/>
    <lineage>
        <taxon>Bacteria</taxon>
        <taxon>Pseudomonadati</taxon>
        <taxon>Pseudomonadota</taxon>
        <taxon>Betaproteobacteria</taxon>
        <taxon>Burkholderiales</taxon>
        <taxon>Burkholderiaceae</taxon>
        <taxon>Caballeronia</taxon>
    </lineage>
</organism>
<evidence type="ECO:0000313" key="3">
    <source>
        <dbReference type="Proteomes" id="UP000054770"/>
    </source>
</evidence>
<sequence>MSQKTIANHQSVIRQKLGADNGVQLAQMSNRIGRHFIDFANLAGSLSSFCSGSPA</sequence>
<name>A0A158K5C1_9BURK</name>
<keyword evidence="3" id="KW-1185">Reference proteome</keyword>
<gene>
    <name evidence="2" type="ORF">AWB68_04956</name>
</gene>
<feature type="domain" description="HTH luxR-type" evidence="1">
    <location>
        <begin position="1"/>
        <end position="33"/>
    </location>
</feature>
<evidence type="ECO:0000313" key="2">
    <source>
        <dbReference type="EMBL" id="SAL76316.1"/>
    </source>
</evidence>
<dbReference type="GO" id="GO:0006355">
    <property type="term" value="P:regulation of DNA-templated transcription"/>
    <property type="evidence" value="ECO:0007669"/>
    <property type="project" value="InterPro"/>
</dbReference>